<keyword evidence="1" id="KW-0472">Membrane</keyword>
<evidence type="ECO:0000256" key="1">
    <source>
        <dbReference type="SAM" id="Phobius"/>
    </source>
</evidence>
<gene>
    <name evidence="2" type="ORF">ABGB03_14120</name>
</gene>
<dbReference type="EMBL" id="CP157199">
    <property type="protein sequence ID" value="XBG60994.1"/>
    <property type="molecule type" value="Genomic_DNA"/>
</dbReference>
<accession>A0AAU7BRP8</accession>
<dbReference type="AlphaFoldDB" id="A0AAU7BRP8"/>
<evidence type="ECO:0008006" key="3">
    <source>
        <dbReference type="Google" id="ProtNLM"/>
    </source>
</evidence>
<keyword evidence="1" id="KW-0812">Transmembrane</keyword>
<dbReference type="RefSeq" id="WP_347923220.1">
    <property type="nucleotide sequence ID" value="NZ_CP157199.1"/>
</dbReference>
<organism evidence="2">
    <name type="scientific">Pontimicrobium sp. SW4</name>
    <dbReference type="NCBI Taxonomy" id="3153519"/>
    <lineage>
        <taxon>Bacteria</taxon>
        <taxon>Pseudomonadati</taxon>
        <taxon>Bacteroidota</taxon>
        <taxon>Flavobacteriia</taxon>
        <taxon>Flavobacteriales</taxon>
        <taxon>Flavobacteriaceae</taxon>
        <taxon>Pontimicrobium</taxon>
    </lineage>
</organism>
<proteinExistence type="predicted"/>
<evidence type="ECO:0000313" key="2">
    <source>
        <dbReference type="EMBL" id="XBG60994.1"/>
    </source>
</evidence>
<feature type="transmembrane region" description="Helical" evidence="1">
    <location>
        <begin position="30"/>
        <end position="50"/>
    </location>
</feature>
<reference evidence="2" key="1">
    <citation type="submission" date="2024-05" db="EMBL/GenBank/DDBJ databases">
        <title>Pontimicrobium maritimus sp. nov., isolated form sea water.</title>
        <authorList>
            <person name="Muhammad N."/>
            <person name="Vuong T.Q."/>
            <person name="Han H.L."/>
            <person name="Kim S.-G."/>
        </authorList>
    </citation>
    <scope>NUCLEOTIDE SEQUENCE</scope>
    <source>
        <strain evidence="2">SW4</strain>
    </source>
</reference>
<sequence>MSTNLPEQQPSEEVDLGQLFKLIGNAFERFFKFIGSIFNKLFLAFVWFVFFTKKHFLKLVIAGIIGVILGVVKQKIEDPVYKSTIVIKQNYDTGEHLFNTIEYYNSLIKQKDSIEVSKIFQIKPKQAADIIELEMESNLTDNEKLQLFDEYRQSLDSTLAITINYKDFLENTKDYNYNIQKLTLKSKSKTNFNPVLDTIISNIANSEFFKNEKEKKISDLNRRDEAINTSLKESKELQEVYKKVLDKPTEEQPRGTTTMISVGDSKEKSFTKEYELFSKDLELRMDLVENETNRKNLEDIIEIVSSQDGDGTRDNRTKLFGIETSWTISLSIKLILVSLLLLLLIEFVKYLERFKDKI</sequence>
<name>A0AAU7BRP8_9FLAO</name>
<feature type="transmembrane region" description="Helical" evidence="1">
    <location>
        <begin position="326"/>
        <end position="345"/>
    </location>
</feature>
<protein>
    <recommendedName>
        <fullName evidence="3">Polysaccharide chain length determinant N-terminal domain-containing protein</fullName>
    </recommendedName>
</protein>
<keyword evidence="1" id="KW-1133">Transmembrane helix</keyword>